<comment type="caution">
    <text evidence="1">The sequence shown here is derived from an EMBL/GenBank/DDBJ whole genome shotgun (WGS) entry which is preliminary data.</text>
</comment>
<dbReference type="AlphaFoldDB" id="A0A0C2UZD5"/>
<evidence type="ECO:0000313" key="1">
    <source>
        <dbReference type="EMBL" id="KIL98176.1"/>
    </source>
</evidence>
<dbReference type="STRING" id="272627.CCC_01237"/>
<dbReference type="RefSeq" id="WP_236686408.1">
    <property type="nucleotide sequence ID" value="NZ_JXSL01000030.1"/>
</dbReference>
<gene>
    <name evidence="1" type="ORF">CCC_01237</name>
</gene>
<keyword evidence="2" id="KW-1185">Reference proteome</keyword>
<sequence>MQHTVMGGNGTFDEDIVDELEGEALVILEHPEQHAAITVNMARKTLEIIRRIRERPVSDAIGQMA</sequence>
<protein>
    <submittedName>
        <fullName evidence="1">Uncharacterized protein</fullName>
    </submittedName>
</protein>
<proteinExistence type="predicted"/>
<dbReference type="EMBL" id="JXSL01000030">
    <property type="protein sequence ID" value="KIL98176.1"/>
    <property type="molecule type" value="Genomic_DNA"/>
</dbReference>
<reference evidence="1 2" key="1">
    <citation type="submission" date="2015-01" db="EMBL/GenBank/DDBJ databases">
        <title>Genome Sequence of Magnetospirillum magnetotacticum Strain MS-1.</title>
        <authorList>
            <person name="Marinov G.K."/>
            <person name="Smalley M.D."/>
            <person name="DeSalvo G."/>
        </authorList>
    </citation>
    <scope>NUCLEOTIDE SEQUENCE [LARGE SCALE GENOMIC DNA]</scope>
    <source>
        <strain evidence="1 2">MS-1</strain>
    </source>
</reference>
<dbReference type="Proteomes" id="UP000031971">
    <property type="component" value="Unassembled WGS sequence"/>
</dbReference>
<evidence type="ECO:0000313" key="2">
    <source>
        <dbReference type="Proteomes" id="UP000031971"/>
    </source>
</evidence>
<organism evidence="1 2">
    <name type="scientific">Paramagnetospirillum magnetotacticum MS-1</name>
    <dbReference type="NCBI Taxonomy" id="272627"/>
    <lineage>
        <taxon>Bacteria</taxon>
        <taxon>Pseudomonadati</taxon>
        <taxon>Pseudomonadota</taxon>
        <taxon>Alphaproteobacteria</taxon>
        <taxon>Rhodospirillales</taxon>
        <taxon>Magnetospirillaceae</taxon>
        <taxon>Paramagnetospirillum</taxon>
    </lineage>
</organism>
<name>A0A0C2UZD5_PARME</name>
<accession>A0A0C2UZD5</accession>